<evidence type="ECO:0000256" key="2">
    <source>
        <dbReference type="ARBA" id="ARBA00023315"/>
    </source>
</evidence>
<gene>
    <name evidence="4" type="ORF">PPSIR1_26608</name>
</gene>
<evidence type="ECO:0000259" key="3">
    <source>
        <dbReference type="PROSITE" id="PS51186"/>
    </source>
</evidence>
<accession>A6GA87</accession>
<dbReference type="EMBL" id="ABCS01000050">
    <property type="protein sequence ID" value="EDM77189.1"/>
    <property type="molecule type" value="Genomic_DNA"/>
</dbReference>
<proteinExistence type="predicted"/>
<name>A6GA87_9BACT</name>
<sequence length="294" mass="31699">MLDLRTLVPADTSALQDFLAAHRSHSMFLASNSRIAPLGATGRREAGCYLGAFEGRSGALVGVAAHYEMGNIVVCAPGHAARLCAGLVRETGRPLSALVGPEPDVSAGLDALGLSAGPFVCDEPEGLFELDLDELRPPAALTQGVVHGRPMAAADFEAVLEWSIDYSVESIGLARSPKLRADSEARLRSYQPDEVWLLEREGRLVSMTRFNARLPDCVQIGEVWTPPELRGRGYARAVLASHLQTWRDRGVTQAVLFTGDRNLPARAAYTALGFREVGRYRVCVFAEPQPPPGP</sequence>
<dbReference type="AlphaFoldDB" id="A6GA87"/>
<dbReference type="InterPro" id="IPR016181">
    <property type="entry name" value="Acyl_CoA_acyltransferase"/>
</dbReference>
<dbReference type="Proteomes" id="UP000005801">
    <property type="component" value="Unassembled WGS sequence"/>
</dbReference>
<dbReference type="RefSeq" id="WP_006973629.1">
    <property type="nucleotide sequence ID" value="NZ_ABCS01000050.1"/>
</dbReference>
<keyword evidence="5" id="KW-1185">Reference proteome</keyword>
<keyword evidence="1 4" id="KW-0808">Transferase</keyword>
<dbReference type="eggNOG" id="COG3393">
    <property type="taxonomic scope" value="Bacteria"/>
</dbReference>
<dbReference type="InterPro" id="IPR000182">
    <property type="entry name" value="GNAT_dom"/>
</dbReference>
<protein>
    <submittedName>
        <fullName evidence="4">GCN5-related N-acetyltransferase</fullName>
    </submittedName>
</protein>
<dbReference type="SUPFAM" id="SSF55729">
    <property type="entry name" value="Acyl-CoA N-acyltransferases (Nat)"/>
    <property type="match status" value="1"/>
</dbReference>
<dbReference type="PROSITE" id="PS51186">
    <property type="entry name" value="GNAT"/>
    <property type="match status" value="1"/>
</dbReference>
<keyword evidence="2" id="KW-0012">Acyltransferase</keyword>
<dbReference type="PANTHER" id="PTHR43877">
    <property type="entry name" value="AMINOALKYLPHOSPHONATE N-ACETYLTRANSFERASE-RELATED-RELATED"/>
    <property type="match status" value="1"/>
</dbReference>
<dbReference type="Pfam" id="PF00583">
    <property type="entry name" value="Acetyltransf_1"/>
    <property type="match status" value="1"/>
</dbReference>
<evidence type="ECO:0000313" key="5">
    <source>
        <dbReference type="Proteomes" id="UP000005801"/>
    </source>
</evidence>
<dbReference type="OrthoDB" id="7365268at2"/>
<dbReference type="InterPro" id="IPR050832">
    <property type="entry name" value="Bact_Acetyltransf"/>
</dbReference>
<dbReference type="GO" id="GO:0016747">
    <property type="term" value="F:acyltransferase activity, transferring groups other than amino-acyl groups"/>
    <property type="evidence" value="ECO:0007669"/>
    <property type="project" value="InterPro"/>
</dbReference>
<feature type="domain" description="N-acetyltransferase" evidence="3">
    <location>
        <begin position="146"/>
        <end position="292"/>
    </location>
</feature>
<comment type="caution">
    <text evidence="4">The sequence shown here is derived from an EMBL/GenBank/DDBJ whole genome shotgun (WGS) entry which is preliminary data.</text>
</comment>
<evidence type="ECO:0000256" key="1">
    <source>
        <dbReference type="ARBA" id="ARBA00022679"/>
    </source>
</evidence>
<evidence type="ECO:0000313" key="4">
    <source>
        <dbReference type="EMBL" id="EDM77189.1"/>
    </source>
</evidence>
<dbReference type="Gene3D" id="3.40.630.30">
    <property type="match status" value="1"/>
</dbReference>
<dbReference type="STRING" id="391625.PPSIR1_26608"/>
<organism evidence="4 5">
    <name type="scientific">Plesiocystis pacifica SIR-1</name>
    <dbReference type="NCBI Taxonomy" id="391625"/>
    <lineage>
        <taxon>Bacteria</taxon>
        <taxon>Pseudomonadati</taxon>
        <taxon>Myxococcota</taxon>
        <taxon>Polyangia</taxon>
        <taxon>Nannocystales</taxon>
        <taxon>Nannocystaceae</taxon>
        <taxon>Plesiocystis</taxon>
    </lineage>
</organism>
<reference evidence="4 5" key="1">
    <citation type="submission" date="2007-06" db="EMBL/GenBank/DDBJ databases">
        <authorList>
            <person name="Shimkets L."/>
            <person name="Ferriera S."/>
            <person name="Johnson J."/>
            <person name="Kravitz S."/>
            <person name="Beeson K."/>
            <person name="Sutton G."/>
            <person name="Rogers Y.-H."/>
            <person name="Friedman R."/>
            <person name="Frazier M."/>
            <person name="Venter J.C."/>
        </authorList>
    </citation>
    <scope>NUCLEOTIDE SEQUENCE [LARGE SCALE GENOMIC DNA]</scope>
    <source>
        <strain evidence="4 5">SIR-1</strain>
    </source>
</reference>
<dbReference type="CDD" id="cd04301">
    <property type="entry name" value="NAT_SF"/>
    <property type="match status" value="1"/>
</dbReference>